<feature type="transmembrane region" description="Helical" evidence="1">
    <location>
        <begin position="12"/>
        <end position="30"/>
    </location>
</feature>
<evidence type="ECO:0000256" key="1">
    <source>
        <dbReference type="SAM" id="Phobius"/>
    </source>
</evidence>
<feature type="transmembrane region" description="Helical" evidence="1">
    <location>
        <begin position="50"/>
        <end position="68"/>
    </location>
</feature>
<feature type="transmembrane region" description="Helical" evidence="1">
    <location>
        <begin position="148"/>
        <end position="170"/>
    </location>
</feature>
<keyword evidence="1" id="KW-0472">Membrane</keyword>
<comment type="caution">
    <text evidence="2">The sequence shown here is derived from an EMBL/GenBank/DDBJ whole genome shotgun (WGS) entry which is preliminary data.</text>
</comment>
<reference evidence="3" key="1">
    <citation type="journal article" date="2019" name="Int. J. Syst. Evol. Microbiol.">
        <title>The Global Catalogue of Microorganisms (GCM) 10K type strain sequencing project: providing services to taxonomists for standard genome sequencing and annotation.</title>
        <authorList>
            <consortium name="The Broad Institute Genomics Platform"/>
            <consortium name="The Broad Institute Genome Sequencing Center for Infectious Disease"/>
            <person name="Wu L."/>
            <person name="Ma J."/>
        </authorList>
    </citation>
    <scope>NUCLEOTIDE SEQUENCE [LARGE SCALE GENOMIC DNA]</scope>
    <source>
        <strain evidence="3">CCUG 63287</strain>
    </source>
</reference>
<accession>A0ABV9JBZ8</accession>
<sequence>MKNLSDFDVGILIGVFAAVLLLLVMLLVGWRKNREKTKYDERQKIIRGSVAQHTLIFGAALMAVAGALSEIFDYHWTSVATQNILILLLTFTYWIIELSIRGAYFEQNFSKKRLRTLRILALVYGIFTLGNLVKMLRGNFPLLTNGQLTSNGMIFIIYLWFAIVFLFVLWKWHTEQKNQ</sequence>
<proteinExistence type="predicted"/>
<dbReference type="RefSeq" id="WP_213533612.1">
    <property type="nucleotide sequence ID" value="NZ_BOVQ01000002.1"/>
</dbReference>
<dbReference type="EMBL" id="JBHSGD010000004">
    <property type="protein sequence ID" value="MFC4651986.1"/>
    <property type="molecule type" value="Genomic_DNA"/>
</dbReference>
<keyword evidence="3" id="KW-1185">Reference proteome</keyword>
<keyword evidence="1" id="KW-0812">Transmembrane</keyword>
<evidence type="ECO:0000313" key="3">
    <source>
        <dbReference type="Proteomes" id="UP001595987"/>
    </source>
</evidence>
<evidence type="ECO:0000313" key="2">
    <source>
        <dbReference type="EMBL" id="MFC4651986.1"/>
    </source>
</evidence>
<evidence type="ECO:0008006" key="4">
    <source>
        <dbReference type="Google" id="ProtNLM"/>
    </source>
</evidence>
<gene>
    <name evidence="2" type="ORF">ACFO26_03620</name>
</gene>
<keyword evidence="1" id="KW-1133">Transmembrane helix</keyword>
<feature type="transmembrane region" description="Helical" evidence="1">
    <location>
        <begin position="74"/>
        <end position="96"/>
    </location>
</feature>
<name>A0ABV9JBZ8_9LACT</name>
<dbReference type="Proteomes" id="UP001595987">
    <property type="component" value="Unassembled WGS sequence"/>
</dbReference>
<organism evidence="2 3">
    <name type="scientific">Lactococcus nasutitermitis</name>
    <dbReference type="NCBI Taxonomy" id="1652957"/>
    <lineage>
        <taxon>Bacteria</taxon>
        <taxon>Bacillati</taxon>
        <taxon>Bacillota</taxon>
        <taxon>Bacilli</taxon>
        <taxon>Lactobacillales</taxon>
        <taxon>Streptococcaceae</taxon>
        <taxon>Lactococcus</taxon>
    </lineage>
</organism>
<feature type="transmembrane region" description="Helical" evidence="1">
    <location>
        <begin position="117"/>
        <end position="136"/>
    </location>
</feature>
<protein>
    <recommendedName>
        <fullName evidence="4">DUF2178 domain-containing protein</fullName>
    </recommendedName>
</protein>